<dbReference type="InterPro" id="IPR029061">
    <property type="entry name" value="THDP-binding"/>
</dbReference>
<dbReference type="EMBL" id="PCSB01000070">
    <property type="protein sequence ID" value="PIP31485.1"/>
    <property type="molecule type" value="Genomic_DNA"/>
</dbReference>
<dbReference type="CDD" id="cd07035">
    <property type="entry name" value="TPP_PYR_POX_like"/>
    <property type="match status" value="1"/>
</dbReference>
<evidence type="ECO:0000256" key="1">
    <source>
        <dbReference type="ARBA" id="ARBA00022793"/>
    </source>
</evidence>
<organism evidence="3 4">
    <name type="scientific">bacterium (Candidatus Gribaldobacteria) CG23_combo_of_CG06-09_8_20_14_all_37_87_8</name>
    <dbReference type="NCBI Taxonomy" id="2014278"/>
    <lineage>
        <taxon>Bacteria</taxon>
        <taxon>Candidatus Gribaldobacteria</taxon>
    </lineage>
</organism>
<keyword evidence="2" id="KW-0456">Lyase</keyword>
<dbReference type="InterPro" id="IPR051818">
    <property type="entry name" value="TPP_dependent_decarboxylase"/>
</dbReference>
<dbReference type="Proteomes" id="UP000230447">
    <property type="component" value="Unassembled WGS sequence"/>
</dbReference>
<dbReference type="GO" id="GO:0016831">
    <property type="term" value="F:carboxy-lyase activity"/>
    <property type="evidence" value="ECO:0007669"/>
    <property type="project" value="UniProtKB-KW"/>
</dbReference>
<evidence type="ECO:0000313" key="4">
    <source>
        <dbReference type="Proteomes" id="UP000230447"/>
    </source>
</evidence>
<gene>
    <name evidence="3" type="ORF">COX24_03400</name>
</gene>
<reference evidence="3 4" key="1">
    <citation type="submission" date="2017-09" db="EMBL/GenBank/DDBJ databases">
        <title>Depth-based differentiation of microbial function through sediment-hosted aquifers and enrichment of novel symbionts in the deep terrestrial subsurface.</title>
        <authorList>
            <person name="Probst A.J."/>
            <person name="Ladd B."/>
            <person name="Jarett J.K."/>
            <person name="Geller-Mcgrath D.E."/>
            <person name="Sieber C.M."/>
            <person name="Emerson J.B."/>
            <person name="Anantharaman K."/>
            <person name="Thomas B.C."/>
            <person name="Malmstrom R."/>
            <person name="Stieglmeier M."/>
            <person name="Klingl A."/>
            <person name="Woyke T."/>
            <person name="Ryan C.M."/>
            <person name="Banfield J.F."/>
        </authorList>
    </citation>
    <scope>NUCLEOTIDE SEQUENCE [LARGE SCALE GENOMIC DNA]</scope>
    <source>
        <strain evidence="3">CG23_combo_of_CG06-09_8_20_14_all_37_87_8</strain>
    </source>
</reference>
<name>A0A2G9ZE87_9BACT</name>
<dbReference type="SUPFAM" id="SSF52518">
    <property type="entry name" value="Thiamin diphosphate-binding fold (THDP-binding)"/>
    <property type="match status" value="1"/>
</dbReference>
<dbReference type="PANTHER" id="PTHR42818:SF1">
    <property type="entry name" value="SULFOPYRUVATE DECARBOXYLASE"/>
    <property type="match status" value="1"/>
</dbReference>
<protein>
    <submittedName>
        <fullName evidence="3">Sulfopyruvate decarboxylase subunit alpha</fullName>
    </submittedName>
</protein>
<comment type="caution">
    <text evidence="3">The sequence shown here is derived from an EMBL/GenBank/DDBJ whole genome shotgun (WGS) entry which is preliminary data.</text>
</comment>
<evidence type="ECO:0000256" key="2">
    <source>
        <dbReference type="ARBA" id="ARBA00023239"/>
    </source>
</evidence>
<evidence type="ECO:0000313" key="3">
    <source>
        <dbReference type="EMBL" id="PIP31485.1"/>
    </source>
</evidence>
<proteinExistence type="predicted"/>
<sequence length="161" mass="17820">MITADLFWQSLTKEGFYFFSGVPCSILKSALSNIPSDIKYVPAVREDSALGIASGSWLTGRKSTILIQNSGLGNIINALTSFNLIYKIPVLLIITWRGEPGKPDAPEHTIMGELTLPILETLKIPYKIIDDNFNTQVEWAKTEMEAKKIPIALILKEGVIK</sequence>
<dbReference type="PANTHER" id="PTHR42818">
    <property type="entry name" value="SULFOPYRUVATE DECARBOXYLASE SUBUNIT ALPHA"/>
    <property type="match status" value="1"/>
</dbReference>
<dbReference type="AlphaFoldDB" id="A0A2G9ZE87"/>
<keyword evidence="3" id="KW-0670">Pyruvate</keyword>
<accession>A0A2G9ZE87</accession>
<keyword evidence="1" id="KW-0210">Decarboxylase</keyword>
<dbReference type="Gene3D" id="3.40.50.970">
    <property type="match status" value="1"/>
</dbReference>